<dbReference type="Proteomes" id="UP000254425">
    <property type="component" value="Chromosome"/>
</dbReference>
<name>A0A345XMJ6_9ACTN</name>
<dbReference type="RefSeq" id="WP_208877358.1">
    <property type="nucleotide sequence ID" value="NZ_CP031320.1"/>
</dbReference>
<proteinExistence type="predicted"/>
<evidence type="ECO:0000313" key="1">
    <source>
        <dbReference type="EMBL" id="AXK32862.1"/>
    </source>
</evidence>
<dbReference type="KEGG" id="sarm:DVA86_09575"/>
<accession>A0A345XMJ6</accession>
<dbReference type="AlphaFoldDB" id="A0A345XMJ6"/>
<dbReference type="EMBL" id="CP031320">
    <property type="protein sequence ID" value="AXK32862.1"/>
    <property type="molecule type" value="Genomic_DNA"/>
</dbReference>
<organism evidence="1 2">
    <name type="scientific">Streptomyces armeniacus</name>
    <dbReference type="NCBI Taxonomy" id="83291"/>
    <lineage>
        <taxon>Bacteria</taxon>
        <taxon>Bacillati</taxon>
        <taxon>Actinomycetota</taxon>
        <taxon>Actinomycetes</taxon>
        <taxon>Kitasatosporales</taxon>
        <taxon>Streptomycetaceae</taxon>
        <taxon>Streptomyces</taxon>
    </lineage>
</organism>
<reference evidence="1 2" key="1">
    <citation type="submission" date="2018-07" db="EMBL/GenBank/DDBJ databases">
        <title>Draft genome of the type strain Streptomyces armeniacus ATCC 15676.</title>
        <authorList>
            <person name="Labana P."/>
            <person name="Gosse J.T."/>
            <person name="Boddy C.N."/>
        </authorList>
    </citation>
    <scope>NUCLEOTIDE SEQUENCE [LARGE SCALE GENOMIC DNA]</scope>
    <source>
        <strain evidence="1 2">ATCC 15676</strain>
    </source>
</reference>
<evidence type="ECO:0000313" key="2">
    <source>
        <dbReference type="Proteomes" id="UP000254425"/>
    </source>
</evidence>
<gene>
    <name evidence="1" type="ORF">DVA86_09575</name>
</gene>
<protein>
    <submittedName>
        <fullName evidence="1">Uncharacterized protein</fullName>
    </submittedName>
</protein>
<keyword evidence="2" id="KW-1185">Reference proteome</keyword>
<sequence length="65" mass="7447">MELERVRPRVLRGTFHAYELASLVTAARYVVDRAPADVPVESLDELRHLLADYDDQLRDLSVAPR</sequence>